<dbReference type="EMBL" id="JH159151">
    <property type="protein sequence ID" value="EGZ30247.1"/>
    <property type="molecule type" value="Genomic_DNA"/>
</dbReference>
<dbReference type="PROSITE" id="PS50088">
    <property type="entry name" value="ANK_REPEAT"/>
    <property type="match status" value="1"/>
</dbReference>
<feature type="repeat" description="ANK" evidence="3">
    <location>
        <begin position="18"/>
        <end position="50"/>
    </location>
</feature>
<dbReference type="InterPro" id="IPR036770">
    <property type="entry name" value="Ankyrin_rpt-contain_sf"/>
</dbReference>
<dbReference type="Proteomes" id="UP000002640">
    <property type="component" value="Unassembled WGS sequence"/>
</dbReference>
<dbReference type="Pfam" id="PF13857">
    <property type="entry name" value="Ank_5"/>
    <property type="match status" value="1"/>
</dbReference>
<accession>G4YNF4</accession>
<dbReference type="InterPro" id="IPR002110">
    <property type="entry name" value="Ankyrin_rpt"/>
</dbReference>
<evidence type="ECO:0000256" key="2">
    <source>
        <dbReference type="ARBA" id="ARBA00023043"/>
    </source>
</evidence>
<evidence type="ECO:0000256" key="3">
    <source>
        <dbReference type="PROSITE-ProRule" id="PRU00023"/>
    </source>
</evidence>
<gene>
    <name evidence="4" type="ORF">PHYSODRAFT_434609</name>
</gene>
<evidence type="ECO:0000256" key="1">
    <source>
        <dbReference type="ARBA" id="ARBA00022737"/>
    </source>
</evidence>
<dbReference type="AlphaFoldDB" id="G4YNF4"/>
<proteinExistence type="predicted"/>
<organism evidence="4 5">
    <name type="scientific">Phytophthora sojae (strain P6497)</name>
    <name type="common">Soybean stem and root rot agent</name>
    <name type="synonym">Phytophthora megasperma f. sp. glycines</name>
    <dbReference type="NCBI Taxonomy" id="1094619"/>
    <lineage>
        <taxon>Eukaryota</taxon>
        <taxon>Sar</taxon>
        <taxon>Stramenopiles</taxon>
        <taxon>Oomycota</taxon>
        <taxon>Peronosporomycetes</taxon>
        <taxon>Peronosporales</taxon>
        <taxon>Peronosporaceae</taxon>
        <taxon>Phytophthora</taxon>
    </lineage>
</organism>
<keyword evidence="1" id="KW-0677">Repeat</keyword>
<dbReference type="SMART" id="SM00248">
    <property type="entry name" value="ANK"/>
    <property type="match status" value="1"/>
</dbReference>
<feature type="non-terminal residue" evidence="4">
    <location>
        <position position="1"/>
    </location>
</feature>
<dbReference type="PANTHER" id="PTHR24171">
    <property type="entry name" value="ANKYRIN REPEAT DOMAIN-CONTAINING PROTEIN 39-RELATED"/>
    <property type="match status" value="1"/>
</dbReference>
<dbReference type="RefSeq" id="XP_009517522.1">
    <property type="nucleotide sequence ID" value="XM_009519227.1"/>
</dbReference>
<evidence type="ECO:0000313" key="4">
    <source>
        <dbReference type="EMBL" id="EGZ30247.1"/>
    </source>
</evidence>
<feature type="non-terminal residue" evidence="4">
    <location>
        <position position="56"/>
    </location>
</feature>
<dbReference type="InParanoid" id="G4YNF4"/>
<dbReference type="PANTHER" id="PTHR24171:SF8">
    <property type="entry name" value="BRCA1-ASSOCIATED RING DOMAIN PROTEIN 1"/>
    <property type="match status" value="1"/>
</dbReference>
<keyword evidence="2 3" id="KW-0040">ANK repeat</keyword>
<dbReference type="SMR" id="G4YNF4"/>
<name>G4YNF4_PHYSP</name>
<dbReference type="Gene3D" id="1.25.40.20">
    <property type="entry name" value="Ankyrin repeat-containing domain"/>
    <property type="match status" value="1"/>
</dbReference>
<dbReference type="SUPFAM" id="SSF48403">
    <property type="entry name" value="Ankyrin repeat"/>
    <property type="match status" value="1"/>
</dbReference>
<dbReference type="GO" id="GO:0004842">
    <property type="term" value="F:ubiquitin-protein transferase activity"/>
    <property type="evidence" value="ECO:0007669"/>
    <property type="project" value="TreeGrafter"/>
</dbReference>
<dbReference type="GeneID" id="20652436"/>
<dbReference type="PROSITE" id="PS50297">
    <property type="entry name" value="ANK_REP_REGION"/>
    <property type="match status" value="1"/>
</dbReference>
<sequence>AVTALIDAGAQVNMSDFSGFTPLMAAALWDDSSIAELLLEDGADVNSQSNDGDTAL</sequence>
<reference evidence="4 5" key="1">
    <citation type="journal article" date="2006" name="Science">
        <title>Phytophthora genome sequences uncover evolutionary origins and mechanisms of pathogenesis.</title>
        <authorList>
            <person name="Tyler B.M."/>
            <person name="Tripathy S."/>
            <person name="Zhang X."/>
            <person name="Dehal P."/>
            <person name="Jiang R.H."/>
            <person name="Aerts A."/>
            <person name="Arredondo F.D."/>
            <person name="Baxter L."/>
            <person name="Bensasson D."/>
            <person name="Beynon J.L."/>
            <person name="Chapman J."/>
            <person name="Damasceno C.M."/>
            <person name="Dorrance A.E."/>
            <person name="Dou D."/>
            <person name="Dickerman A.W."/>
            <person name="Dubchak I.L."/>
            <person name="Garbelotto M."/>
            <person name="Gijzen M."/>
            <person name="Gordon S.G."/>
            <person name="Govers F."/>
            <person name="Grunwald N.J."/>
            <person name="Huang W."/>
            <person name="Ivors K.L."/>
            <person name="Jones R.W."/>
            <person name="Kamoun S."/>
            <person name="Krampis K."/>
            <person name="Lamour K.H."/>
            <person name="Lee M.K."/>
            <person name="McDonald W.H."/>
            <person name="Medina M."/>
            <person name="Meijer H.J."/>
            <person name="Nordberg E.K."/>
            <person name="Maclean D.J."/>
            <person name="Ospina-Giraldo M.D."/>
            <person name="Morris P.F."/>
            <person name="Phuntumart V."/>
            <person name="Putnam N.H."/>
            <person name="Rash S."/>
            <person name="Rose J.K."/>
            <person name="Sakihama Y."/>
            <person name="Salamov A.A."/>
            <person name="Savidor A."/>
            <person name="Scheuring C.F."/>
            <person name="Smith B.M."/>
            <person name="Sobral B.W."/>
            <person name="Terry A."/>
            <person name="Torto-Alalibo T.A."/>
            <person name="Win J."/>
            <person name="Xu Z."/>
            <person name="Zhang H."/>
            <person name="Grigoriev I.V."/>
            <person name="Rokhsar D.S."/>
            <person name="Boore J.L."/>
        </authorList>
    </citation>
    <scope>NUCLEOTIDE SEQUENCE [LARGE SCALE GENOMIC DNA]</scope>
    <source>
        <strain evidence="4 5">P6497</strain>
    </source>
</reference>
<protein>
    <submittedName>
        <fullName evidence="4">Uncharacterized protein</fullName>
    </submittedName>
</protein>
<dbReference type="KEGG" id="psoj:PHYSODRAFT_434609"/>
<dbReference type="GO" id="GO:0085020">
    <property type="term" value="P:protein K6-linked ubiquitination"/>
    <property type="evidence" value="ECO:0007669"/>
    <property type="project" value="TreeGrafter"/>
</dbReference>
<keyword evidence="5" id="KW-1185">Reference proteome</keyword>
<evidence type="ECO:0000313" key="5">
    <source>
        <dbReference type="Proteomes" id="UP000002640"/>
    </source>
</evidence>